<dbReference type="GO" id="GO:0005737">
    <property type="term" value="C:cytoplasm"/>
    <property type="evidence" value="ECO:0007669"/>
    <property type="project" value="TreeGrafter"/>
</dbReference>
<feature type="domain" description="LRAT" evidence="6">
    <location>
        <begin position="13"/>
        <end position="127"/>
    </location>
</feature>
<evidence type="ECO:0000259" key="6">
    <source>
        <dbReference type="PROSITE" id="PS51934"/>
    </source>
</evidence>
<dbReference type="GO" id="GO:0016410">
    <property type="term" value="F:N-acyltransferase activity"/>
    <property type="evidence" value="ECO:0007669"/>
    <property type="project" value="TreeGrafter"/>
</dbReference>
<dbReference type="GO" id="GO:0004623">
    <property type="term" value="F:phospholipase A2 activity"/>
    <property type="evidence" value="ECO:0007669"/>
    <property type="project" value="TreeGrafter"/>
</dbReference>
<dbReference type="PANTHER" id="PTHR13943">
    <property type="entry name" value="HRAS-LIKE SUPPRESSOR - RELATED"/>
    <property type="match status" value="1"/>
</dbReference>
<evidence type="ECO:0000256" key="1">
    <source>
        <dbReference type="ARBA" id="ARBA00007824"/>
    </source>
</evidence>
<keyword evidence="5" id="KW-0812">Transmembrane</keyword>
<comment type="similarity">
    <text evidence="1">Belongs to the H-rev107 family.</text>
</comment>
<evidence type="ECO:0000256" key="3">
    <source>
        <dbReference type="ARBA" id="ARBA00022801"/>
    </source>
</evidence>
<evidence type="ECO:0000256" key="2">
    <source>
        <dbReference type="ARBA" id="ARBA00022679"/>
    </source>
</evidence>
<keyword evidence="5" id="KW-0472">Membrane</keyword>
<dbReference type="Proteomes" id="UP001066276">
    <property type="component" value="Chromosome 9"/>
</dbReference>
<evidence type="ECO:0000256" key="5">
    <source>
        <dbReference type="SAM" id="Phobius"/>
    </source>
</evidence>
<protein>
    <recommendedName>
        <fullName evidence="6">LRAT domain-containing protein</fullName>
    </recommendedName>
</protein>
<comment type="caution">
    <text evidence="7">The sequence shown here is derived from an EMBL/GenBank/DDBJ whole genome shotgun (WGS) entry which is preliminary data.</text>
</comment>
<organism evidence="7 8">
    <name type="scientific">Pleurodeles waltl</name>
    <name type="common">Iberian ribbed newt</name>
    <dbReference type="NCBI Taxonomy" id="8319"/>
    <lineage>
        <taxon>Eukaryota</taxon>
        <taxon>Metazoa</taxon>
        <taxon>Chordata</taxon>
        <taxon>Craniata</taxon>
        <taxon>Vertebrata</taxon>
        <taxon>Euteleostomi</taxon>
        <taxon>Amphibia</taxon>
        <taxon>Batrachia</taxon>
        <taxon>Caudata</taxon>
        <taxon>Salamandroidea</taxon>
        <taxon>Salamandridae</taxon>
        <taxon>Pleurodelinae</taxon>
        <taxon>Pleurodeles</taxon>
    </lineage>
</organism>
<dbReference type="Gene3D" id="3.90.1720.10">
    <property type="entry name" value="endopeptidase domain like (from Nostoc punctiforme)"/>
    <property type="match status" value="1"/>
</dbReference>
<keyword evidence="2" id="KW-0808">Transferase</keyword>
<name>A0AAV7MPK5_PLEWA</name>
<keyword evidence="8" id="KW-1185">Reference proteome</keyword>
<dbReference type="GO" id="GO:0070292">
    <property type="term" value="P:N-acylphosphatidylethanolamine metabolic process"/>
    <property type="evidence" value="ECO:0007669"/>
    <property type="project" value="TreeGrafter"/>
</dbReference>
<keyword evidence="3" id="KW-0378">Hydrolase</keyword>
<dbReference type="InterPro" id="IPR007053">
    <property type="entry name" value="LRAT_dom"/>
</dbReference>
<evidence type="ECO:0000313" key="8">
    <source>
        <dbReference type="Proteomes" id="UP001066276"/>
    </source>
</evidence>
<evidence type="ECO:0000256" key="4">
    <source>
        <dbReference type="ARBA" id="ARBA00023098"/>
    </source>
</evidence>
<dbReference type="PANTHER" id="PTHR13943:SF31">
    <property type="entry name" value="PHOSPHOLIPASE A AND ACYLTRANSFERASE 3"/>
    <property type="match status" value="1"/>
</dbReference>
<dbReference type="InterPro" id="IPR051496">
    <property type="entry name" value="H-rev107_PLA/AT"/>
</dbReference>
<keyword evidence="4" id="KW-0443">Lipid metabolism</keyword>
<gene>
    <name evidence="7" type="ORF">NDU88_003101</name>
</gene>
<sequence length="160" mass="17741">MPPCQEDPKPGDLIEISRTFYQHWAIYVGDGYVVHLAPPGEYAGSSSIMSVFDEAAVVKKELLKDVAGDCKYRVHNKYDTEYSPLPRSQIVRMAEALVGQKMTYTLTSSNCEHFVTELRYGVKKSKQVDDAIIAGSLALAGLAALGLTAFVVKRNRRQNQ</sequence>
<reference evidence="7" key="1">
    <citation type="journal article" date="2022" name="bioRxiv">
        <title>Sequencing and chromosome-scale assembly of the giantPleurodeles waltlgenome.</title>
        <authorList>
            <person name="Brown T."/>
            <person name="Elewa A."/>
            <person name="Iarovenko S."/>
            <person name="Subramanian E."/>
            <person name="Araus A.J."/>
            <person name="Petzold A."/>
            <person name="Susuki M."/>
            <person name="Suzuki K.-i.T."/>
            <person name="Hayashi T."/>
            <person name="Toyoda A."/>
            <person name="Oliveira C."/>
            <person name="Osipova E."/>
            <person name="Leigh N.D."/>
            <person name="Simon A."/>
            <person name="Yun M.H."/>
        </authorList>
    </citation>
    <scope>NUCLEOTIDE SEQUENCE</scope>
    <source>
        <strain evidence="7">20211129_DDA</strain>
        <tissue evidence="7">Liver</tissue>
    </source>
</reference>
<feature type="transmembrane region" description="Helical" evidence="5">
    <location>
        <begin position="131"/>
        <end position="152"/>
    </location>
</feature>
<dbReference type="PROSITE" id="PS51934">
    <property type="entry name" value="LRAT"/>
    <property type="match status" value="1"/>
</dbReference>
<dbReference type="FunFam" id="3.90.1720.10:FF:000002">
    <property type="entry name" value="HRAS like suppressor 2"/>
    <property type="match status" value="1"/>
</dbReference>
<keyword evidence="5" id="KW-1133">Transmembrane helix</keyword>
<dbReference type="Pfam" id="PF04970">
    <property type="entry name" value="LRAT"/>
    <property type="match status" value="1"/>
</dbReference>
<proteinExistence type="inferred from homology"/>
<dbReference type="EMBL" id="JANPWB010000013">
    <property type="protein sequence ID" value="KAJ1105696.1"/>
    <property type="molecule type" value="Genomic_DNA"/>
</dbReference>
<dbReference type="GO" id="GO:0008970">
    <property type="term" value="F:phospholipase A1 activity"/>
    <property type="evidence" value="ECO:0007669"/>
    <property type="project" value="TreeGrafter"/>
</dbReference>
<evidence type="ECO:0000313" key="7">
    <source>
        <dbReference type="EMBL" id="KAJ1105696.1"/>
    </source>
</evidence>
<dbReference type="AlphaFoldDB" id="A0AAV7MPK5"/>
<accession>A0AAV7MPK5</accession>